<feature type="chain" id="PRO_5027002506" evidence="2">
    <location>
        <begin position="24"/>
        <end position="133"/>
    </location>
</feature>
<protein>
    <submittedName>
        <fullName evidence="3">BcpO-related WXXGXW repeat protein</fullName>
    </submittedName>
</protein>
<reference evidence="3 4" key="1">
    <citation type="submission" date="2019-11" db="EMBL/GenBank/DDBJ databases">
        <title>Type strains purchased from KCTC, JCM and DSMZ.</title>
        <authorList>
            <person name="Lu H."/>
        </authorList>
    </citation>
    <scope>NUCLEOTIDE SEQUENCE [LARGE SCALE GENOMIC DNA]</scope>
    <source>
        <strain evidence="3 4">KCTC 42409</strain>
    </source>
</reference>
<name>A0A6L6Q3R0_9BURK</name>
<dbReference type="AlphaFoldDB" id="A0A6L6Q3R0"/>
<feature type="signal peptide" evidence="2">
    <location>
        <begin position="1"/>
        <end position="23"/>
    </location>
</feature>
<gene>
    <name evidence="3" type="ORF">GM668_17280</name>
</gene>
<dbReference type="OrthoDB" id="121499at2"/>
<dbReference type="EMBL" id="WNLA01000012">
    <property type="protein sequence ID" value="MTW03838.1"/>
    <property type="molecule type" value="Genomic_DNA"/>
</dbReference>
<dbReference type="Gene3D" id="4.10.1080.10">
    <property type="entry name" value="TSP type-3 repeat"/>
    <property type="match status" value="1"/>
</dbReference>
<feature type="region of interest" description="Disordered" evidence="1">
    <location>
        <begin position="98"/>
        <end position="133"/>
    </location>
</feature>
<comment type="caution">
    <text evidence="3">The sequence shown here is derived from an EMBL/GenBank/DDBJ whole genome shotgun (WGS) entry which is preliminary data.</text>
</comment>
<evidence type="ECO:0000256" key="2">
    <source>
        <dbReference type="SAM" id="SignalP"/>
    </source>
</evidence>
<dbReference type="GO" id="GO:0005509">
    <property type="term" value="F:calcium ion binding"/>
    <property type="evidence" value="ECO:0007669"/>
    <property type="project" value="InterPro"/>
</dbReference>
<organism evidence="3 4">
    <name type="scientific">Pseudoduganella ginsengisoli</name>
    <dbReference type="NCBI Taxonomy" id="1462440"/>
    <lineage>
        <taxon>Bacteria</taxon>
        <taxon>Pseudomonadati</taxon>
        <taxon>Pseudomonadota</taxon>
        <taxon>Betaproteobacteria</taxon>
        <taxon>Burkholderiales</taxon>
        <taxon>Oxalobacteraceae</taxon>
        <taxon>Telluria group</taxon>
        <taxon>Pseudoduganella</taxon>
    </lineage>
</organism>
<evidence type="ECO:0000313" key="3">
    <source>
        <dbReference type="EMBL" id="MTW03838.1"/>
    </source>
</evidence>
<evidence type="ECO:0000256" key="1">
    <source>
        <dbReference type="SAM" id="MobiDB-lite"/>
    </source>
</evidence>
<sequence>MKKLLIAAALAGSLGATALPSFADTLIVRTAPPPVREEIVPDARHGYTWVAGHWDWNGRRYVWIRGRWVRDRPGYVYHPQVWEERDGRWVAERGRWARGDRDHDGIPNRYDRDRDNDGVPNRADAAPNDPRRY</sequence>
<dbReference type="InterPro" id="IPR028974">
    <property type="entry name" value="TSP_type-3_rpt"/>
</dbReference>
<dbReference type="Pfam" id="PF12779">
    <property type="entry name" value="WXXGXW"/>
    <property type="match status" value="2"/>
</dbReference>
<dbReference type="Proteomes" id="UP000484015">
    <property type="component" value="Unassembled WGS sequence"/>
</dbReference>
<evidence type="ECO:0000313" key="4">
    <source>
        <dbReference type="Proteomes" id="UP000484015"/>
    </source>
</evidence>
<dbReference type="InterPro" id="IPR024447">
    <property type="entry name" value="YXWGXW_rpt"/>
</dbReference>
<keyword evidence="2" id="KW-0732">Signal</keyword>
<accession>A0A6L6Q3R0</accession>
<proteinExistence type="predicted"/>
<feature type="compositionally biased region" description="Basic and acidic residues" evidence="1">
    <location>
        <begin position="98"/>
        <end position="117"/>
    </location>
</feature>
<dbReference type="SUPFAM" id="SSF103647">
    <property type="entry name" value="TSP type-3 repeat"/>
    <property type="match status" value="1"/>
</dbReference>
<keyword evidence="4" id="KW-1185">Reference proteome</keyword>
<dbReference type="RefSeq" id="WP_155440203.1">
    <property type="nucleotide sequence ID" value="NZ_WNLA01000012.1"/>
</dbReference>